<feature type="domain" description="N-end rule aminoacyl transferase C-terminal" evidence="1">
    <location>
        <begin position="21"/>
        <end position="51"/>
    </location>
</feature>
<keyword evidence="3" id="KW-1185">Reference proteome</keyword>
<dbReference type="InterPro" id="IPR007472">
    <property type="entry name" value="N-end_Aminoacyl_Trfase_C"/>
</dbReference>
<protein>
    <recommendedName>
        <fullName evidence="1">N-end rule aminoacyl transferase C-terminal domain-containing protein</fullName>
    </recommendedName>
</protein>
<dbReference type="GO" id="GO:0005737">
    <property type="term" value="C:cytoplasm"/>
    <property type="evidence" value="ECO:0007669"/>
    <property type="project" value="TreeGrafter"/>
</dbReference>
<dbReference type="InterPro" id="IPR030700">
    <property type="entry name" value="N-end_Aminoacyl_Trfase"/>
</dbReference>
<proteinExistence type="predicted"/>
<evidence type="ECO:0000313" key="2">
    <source>
        <dbReference type="EMBL" id="VDN43049.1"/>
    </source>
</evidence>
<dbReference type="PANTHER" id="PTHR21367:SF1">
    <property type="entry name" value="ARGINYL-TRNA--PROTEIN TRANSFERASE 1"/>
    <property type="match status" value="1"/>
</dbReference>
<evidence type="ECO:0000313" key="3">
    <source>
        <dbReference type="Proteomes" id="UP000281553"/>
    </source>
</evidence>
<dbReference type="PANTHER" id="PTHR21367">
    <property type="entry name" value="ARGININE-TRNA-PROTEIN TRANSFERASE 1"/>
    <property type="match status" value="1"/>
</dbReference>
<dbReference type="Proteomes" id="UP000281553">
    <property type="component" value="Unassembled WGS sequence"/>
</dbReference>
<sequence length="159" mass="18478">MVRNIYRLYGPECRKPVPALAGFKYYTMGFYIHSTGKMNYKGSFSASYLACPETHTWYPIEKCRPLLDVHNKLPRDDLLRRLTVIFLRTPAPTTTKTSLRERFRSALMMKKRPEEEAVLMPLTELGPFVSKEYMEMMADWSDAAGLIALDGHMLINYVW</sequence>
<accession>A0A3P7RQG1</accession>
<reference evidence="2 3" key="1">
    <citation type="submission" date="2018-11" db="EMBL/GenBank/DDBJ databases">
        <authorList>
            <consortium name="Pathogen Informatics"/>
        </authorList>
    </citation>
    <scope>NUCLEOTIDE SEQUENCE [LARGE SCALE GENOMIC DNA]</scope>
</reference>
<name>A0A3P7RQG1_DIBLA</name>
<dbReference type="OrthoDB" id="74183at2759"/>
<dbReference type="GO" id="GO:0004057">
    <property type="term" value="F:arginyl-tRNA--protein transferase activity"/>
    <property type="evidence" value="ECO:0007669"/>
    <property type="project" value="InterPro"/>
</dbReference>
<dbReference type="EMBL" id="UYRU01106536">
    <property type="protein sequence ID" value="VDN43049.1"/>
    <property type="molecule type" value="Genomic_DNA"/>
</dbReference>
<organism evidence="2 3">
    <name type="scientific">Dibothriocephalus latus</name>
    <name type="common">Fish tapeworm</name>
    <name type="synonym">Diphyllobothrium latum</name>
    <dbReference type="NCBI Taxonomy" id="60516"/>
    <lineage>
        <taxon>Eukaryota</taxon>
        <taxon>Metazoa</taxon>
        <taxon>Spiralia</taxon>
        <taxon>Lophotrochozoa</taxon>
        <taxon>Platyhelminthes</taxon>
        <taxon>Cestoda</taxon>
        <taxon>Eucestoda</taxon>
        <taxon>Diphyllobothriidea</taxon>
        <taxon>Diphyllobothriidae</taxon>
        <taxon>Dibothriocephalus</taxon>
    </lineage>
</organism>
<evidence type="ECO:0000259" key="1">
    <source>
        <dbReference type="Pfam" id="PF04377"/>
    </source>
</evidence>
<gene>
    <name evidence="2" type="ORF">DILT_LOCUS18979</name>
</gene>
<dbReference type="AlphaFoldDB" id="A0A3P7RQG1"/>
<dbReference type="Pfam" id="PF04377">
    <property type="entry name" value="ATE_C"/>
    <property type="match status" value="1"/>
</dbReference>